<evidence type="ECO:0000313" key="2">
    <source>
        <dbReference type="EMBL" id="TCZ72317.1"/>
    </source>
</evidence>
<keyword evidence="3" id="KW-1185">Reference proteome</keyword>
<reference evidence="2 3" key="1">
    <citation type="submission" date="2019-03" db="EMBL/GenBank/DDBJ databases">
        <authorList>
            <person name="Kim M.K.M."/>
        </authorList>
    </citation>
    <scope>NUCLEOTIDE SEQUENCE [LARGE SCALE GENOMIC DNA]</scope>
    <source>
        <strain evidence="2 3">18JY21-1</strain>
    </source>
</reference>
<keyword evidence="1" id="KW-0472">Membrane</keyword>
<sequence length="83" mass="9406">MQPYLDIITIIVLIVLIVGVPILIGKLASPPTNKIALVIGFIAILSFLGYQLLGADKMFYPFAIALAIEWSWRYWREKKKTEV</sequence>
<keyword evidence="1" id="KW-0812">Transmembrane</keyword>
<comment type="caution">
    <text evidence="2">The sequence shown here is derived from an EMBL/GenBank/DDBJ whole genome shotgun (WGS) entry which is preliminary data.</text>
</comment>
<keyword evidence="1" id="KW-1133">Transmembrane helix</keyword>
<evidence type="ECO:0000313" key="3">
    <source>
        <dbReference type="Proteomes" id="UP000295418"/>
    </source>
</evidence>
<name>A0A4V2WMS1_9BACL</name>
<evidence type="ECO:0000256" key="1">
    <source>
        <dbReference type="SAM" id="Phobius"/>
    </source>
</evidence>
<proteinExistence type="predicted"/>
<dbReference type="EMBL" id="SKFG01000038">
    <property type="protein sequence ID" value="TCZ72317.1"/>
    <property type="molecule type" value="Genomic_DNA"/>
</dbReference>
<accession>A0A4V2WMS1</accession>
<dbReference type="AlphaFoldDB" id="A0A4V2WMS1"/>
<dbReference type="RefSeq" id="WP_132420261.1">
    <property type="nucleotide sequence ID" value="NZ_SKFG01000038.1"/>
</dbReference>
<dbReference type="Proteomes" id="UP000295418">
    <property type="component" value="Unassembled WGS sequence"/>
</dbReference>
<feature type="transmembrane region" description="Helical" evidence="1">
    <location>
        <begin position="35"/>
        <end position="53"/>
    </location>
</feature>
<protein>
    <submittedName>
        <fullName evidence="2">Uncharacterized protein</fullName>
    </submittedName>
</protein>
<organism evidence="2 3">
    <name type="scientific">Paenibacillus albiflavus</name>
    <dbReference type="NCBI Taxonomy" id="2545760"/>
    <lineage>
        <taxon>Bacteria</taxon>
        <taxon>Bacillati</taxon>
        <taxon>Bacillota</taxon>
        <taxon>Bacilli</taxon>
        <taxon>Bacillales</taxon>
        <taxon>Paenibacillaceae</taxon>
        <taxon>Paenibacillus</taxon>
    </lineage>
</organism>
<gene>
    <name evidence="2" type="ORF">E0485_22275</name>
</gene>
<feature type="transmembrane region" description="Helical" evidence="1">
    <location>
        <begin position="6"/>
        <end position="28"/>
    </location>
</feature>